<dbReference type="InterPro" id="IPR005158">
    <property type="entry name" value="BTAD"/>
</dbReference>
<dbReference type="PANTHER" id="PTHR35807:SF2">
    <property type="entry name" value="TRANSCRIPTIONAL ACTIVATOR DOMAIN"/>
    <property type="match status" value="1"/>
</dbReference>
<dbReference type="GO" id="GO:0006355">
    <property type="term" value="P:regulation of DNA-templated transcription"/>
    <property type="evidence" value="ECO:0007669"/>
    <property type="project" value="InterPro"/>
</dbReference>
<feature type="domain" description="Response regulatory" evidence="5">
    <location>
        <begin position="3"/>
        <end position="117"/>
    </location>
</feature>
<dbReference type="Gene3D" id="1.25.40.10">
    <property type="entry name" value="Tetratricopeptide repeat domain"/>
    <property type="match status" value="1"/>
</dbReference>
<accession>A0A1M5XFJ4</accession>
<dbReference type="SUPFAM" id="SSF52172">
    <property type="entry name" value="CheY-like"/>
    <property type="match status" value="1"/>
</dbReference>
<proteinExistence type="predicted"/>
<dbReference type="SUPFAM" id="SSF46894">
    <property type="entry name" value="C-terminal effector domain of the bipartite response regulators"/>
    <property type="match status" value="1"/>
</dbReference>
<name>A0A1M5XFJ4_9CLOT</name>
<protein>
    <recommendedName>
        <fullName evidence="1">Stage 0 sporulation protein A homolog</fullName>
    </recommendedName>
</protein>
<dbReference type="GO" id="GO:0003677">
    <property type="term" value="F:DNA binding"/>
    <property type="evidence" value="ECO:0007669"/>
    <property type="project" value="UniProtKB-KW"/>
</dbReference>
<evidence type="ECO:0000256" key="3">
    <source>
        <dbReference type="ARBA" id="ARBA00024867"/>
    </source>
</evidence>
<organism evidence="6 7">
    <name type="scientific">Clostridium intestinale DSM 6191</name>
    <dbReference type="NCBI Taxonomy" id="1121320"/>
    <lineage>
        <taxon>Bacteria</taxon>
        <taxon>Bacillati</taxon>
        <taxon>Bacillota</taxon>
        <taxon>Clostridia</taxon>
        <taxon>Eubacteriales</taxon>
        <taxon>Clostridiaceae</taxon>
        <taxon>Clostridium</taxon>
    </lineage>
</organism>
<dbReference type="EMBL" id="FQXU01000005">
    <property type="protein sequence ID" value="SHH98645.1"/>
    <property type="molecule type" value="Genomic_DNA"/>
</dbReference>
<dbReference type="PROSITE" id="PS50110">
    <property type="entry name" value="RESPONSE_REGULATORY"/>
    <property type="match status" value="1"/>
</dbReference>
<dbReference type="PANTHER" id="PTHR35807">
    <property type="entry name" value="TRANSCRIPTIONAL REGULATOR REDD-RELATED"/>
    <property type="match status" value="1"/>
</dbReference>
<reference evidence="6 7" key="1">
    <citation type="submission" date="2016-11" db="EMBL/GenBank/DDBJ databases">
        <authorList>
            <person name="Jaros S."/>
            <person name="Januszkiewicz K."/>
            <person name="Wedrychowicz H."/>
        </authorList>
    </citation>
    <scope>NUCLEOTIDE SEQUENCE [LARGE SCALE GENOMIC DNA]</scope>
    <source>
        <strain evidence="6 7">DSM 6191</strain>
    </source>
</reference>
<evidence type="ECO:0000313" key="6">
    <source>
        <dbReference type="EMBL" id="SHH98645.1"/>
    </source>
</evidence>
<dbReference type="Gene3D" id="1.10.10.10">
    <property type="entry name" value="Winged helix-like DNA-binding domain superfamily/Winged helix DNA-binding domain"/>
    <property type="match status" value="1"/>
</dbReference>
<dbReference type="InterPro" id="IPR011006">
    <property type="entry name" value="CheY-like_superfamily"/>
</dbReference>
<sequence length="375" mass="44473">MFKVIIVEDELPNLQLIKMLLAENKNIEIIGEYLSSNKAWENIQIDKPDAVFLDIEMPGMNGMLLAEKIKKYDENIQVVFMTAYNQYAVEAFRINAIHYILKPISEEAIDDSIERLLKNKKGAVENKAEEKYLVECFGTFKVFNKTRGNTIKWITSKSEELFAYFICNRGQWVDKWKLCDMFWNQSTPKNAEHNLHSTINRLKNSLKSIGIENIIEYSQGMYKAYLEEFDCDLWKFDEFMRNNSDFNIFDLERIAKLSNSELFEGKDYTWCTELRENYNRYYTDLINKIVDYYSERADLNKTEMYISRLLELNPLNDNINEKIIDLYYKQGNLIKSISQYKKINELYKKELGIEFTLSNKELYKRIALIEEVTEV</sequence>
<dbReference type="RefSeq" id="WP_073018082.1">
    <property type="nucleotide sequence ID" value="NZ_FQXU01000005.1"/>
</dbReference>
<dbReference type="InterPro" id="IPR051677">
    <property type="entry name" value="AfsR-DnrI-RedD_regulator"/>
</dbReference>
<keyword evidence="2" id="KW-0238">DNA-binding</keyword>
<dbReference type="GO" id="GO:0000160">
    <property type="term" value="P:phosphorelay signal transduction system"/>
    <property type="evidence" value="ECO:0007669"/>
    <property type="project" value="InterPro"/>
</dbReference>
<dbReference type="Pfam" id="PF03704">
    <property type="entry name" value="BTAD"/>
    <property type="match status" value="1"/>
</dbReference>
<evidence type="ECO:0000256" key="2">
    <source>
        <dbReference type="ARBA" id="ARBA00023125"/>
    </source>
</evidence>
<dbReference type="InterPro" id="IPR036388">
    <property type="entry name" value="WH-like_DNA-bd_sf"/>
</dbReference>
<keyword evidence="4" id="KW-0597">Phosphoprotein</keyword>
<dbReference type="Pfam" id="PF00072">
    <property type="entry name" value="Response_reg"/>
    <property type="match status" value="1"/>
</dbReference>
<evidence type="ECO:0000259" key="5">
    <source>
        <dbReference type="PROSITE" id="PS50110"/>
    </source>
</evidence>
<dbReference type="InterPro" id="IPR011990">
    <property type="entry name" value="TPR-like_helical_dom_sf"/>
</dbReference>
<evidence type="ECO:0000313" key="7">
    <source>
        <dbReference type="Proteomes" id="UP000184241"/>
    </source>
</evidence>
<evidence type="ECO:0000256" key="1">
    <source>
        <dbReference type="ARBA" id="ARBA00018672"/>
    </source>
</evidence>
<dbReference type="InterPro" id="IPR001789">
    <property type="entry name" value="Sig_transdc_resp-reg_receiver"/>
</dbReference>
<dbReference type="SMART" id="SM00448">
    <property type="entry name" value="REC"/>
    <property type="match status" value="1"/>
</dbReference>
<feature type="modified residue" description="4-aspartylphosphate" evidence="4">
    <location>
        <position position="54"/>
    </location>
</feature>
<dbReference type="Gene3D" id="3.40.50.2300">
    <property type="match status" value="1"/>
</dbReference>
<dbReference type="SUPFAM" id="SSF48452">
    <property type="entry name" value="TPR-like"/>
    <property type="match status" value="1"/>
</dbReference>
<dbReference type="InterPro" id="IPR016032">
    <property type="entry name" value="Sig_transdc_resp-reg_C-effctor"/>
</dbReference>
<comment type="function">
    <text evidence="3">May play the central regulatory role in sporulation. It may be an element of the effector pathway responsible for the activation of sporulation genes in response to nutritional stress. Spo0A may act in concert with spo0H (a sigma factor) to control the expression of some genes that are critical to the sporulation process.</text>
</comment>
<evidence type="ECO:0000256" key="4">
    <source>
        <dbReference type="PROSITE-ProRule" id="PRU00169"/>
    </source>
</evidence>
<gene>
    <name evidence="6" type="ORF">SAMN02745941_01399</name>
</gene>
<dbReference type="AlphaFoldDB" id="A0A1M5XFJ4"/>
<dbReference type="Proteomes" id="UP000184241">
    <property type="component" value="Unassembled WGS sequence"/>
</dbReference>